<dbReference type="Gene3D" id="3.30.200.20">
    <property type="entry name" value="Phosphorylase Kinase, domain 1"/>
    <property type="match status" value="1"/>
</dbReference>
<evidence type="ECO:0000313" key="3">
    <source>
        <dbReference type="EMBL" id="KAL0260850.1"/>
    </source>
</evidence>
<evidence type="ECO:0000256" key="1">
    <source>
        <dbReference type="SAM" id="MobiDB-lite"/>
    </source>
</evidence>
<dbReference type="Proteomes" id="UP001430584">
    <property type="component" value="Unassembled WGS sequence"/>
</dbReference>
<dbReference type="PANTHER" id="PTHR12984">
    <property type="entry name" value="SCY1-RELATED S/T PROTEIN KINASE-LIKE"/>
    <property type="match status" value="1"/>
</dbReference>
<accession>A0ABR3CKU2</accession>
<sequence length="990" mass="106697">MAAQFFSSAVKSFTSNIGSNYSVSSTPSSTSGPWKIYDAKKKSTGKPASVFVFEKKSLEPQGGGFGPRSTSGTVKRAHEEVVERLKKEASSLARLRHPSILELAEPVEETRSGGLMFATEPVSASLAGLLQEKDEQERGGGPGGRGSRYVVEEDGTRRRRELEIDELEIQKGLLQVAKGLDFLHESAGLVHGNLTPEAIFVNAKSDWKISGLGFCSPPDNSTKPTSVTPISLSEVINHDPRLPHTVQLNIDYTSPDFIMDTNLNTSADMFSLGLLVIALFNSPHRSPLETNQSPSTYKRLFASSSSIPTQNNGFLCKGKLPRDITQGLLPRLITRRPAQRINAREFQEAQYFDNILVSTIRFLDSLPAKTPAEKSQFMRGLPRVLNQFPKSVLEKKVLPALLEEMKDRELLSIVLQNIFKILTMVPSGKRAFCDRVLPRLREVFLNSGTSGKPPQADRDSAKEAGLMIILENMKLMSENCTGKEFKDDVLPLIVLALQSPTHSLVDAALRTLPIIIFVLDFSTIKNEFFPIVAGVFAKTTSMGIKIRGLQAFRHLCGGGISEDTGDGLDGLGANRPQQRQNPAVLDKYTIQEKVVPLLKAIKTKEPAVMMASLDVFKEVGKIADSDFLAMETLPILWNFSLGPLLNLQQFQSFMTLIKQLSTRVEQEQTRKLQELSTSNTATAARADDFMSFGGISPANGTHSNGEDADFESLVTGRATTNSFSAGDNFDDGWGASSATTSPPVSAGLQPSRPSNPRTQSVQSSSASAAPAFNWSTPPPQQTSTPPPRLGMGAPPLQPSQNSYRSATPDHNRSSLGGFASLKPQSTGGGTGGTMNGWGSSSMTSAPSSSSSAFSLPLQPSRPQQQQQQQQQATPGLMNMGILNTQQQQQPSSNTGIDWSAAARQPQMNTGLNRFSQQQQQQSSAAGGSPYAGFGIAPPPAGSQGGGSLGALSFGGGGGGLGRPQQQQQRQAQQQQQQGQKKGLDQYESLI</sequence>
<dbReference type="InterPro" id="IPR051177">
    <property type="entry name" value="CIK-Related_Protein"/>
</dbReference>
<keyword evidence="3" id="KW-0418">Kinase</keyword>
<evidence type="ECO:0000313" key="4">
    <source>
        <dbReference type="Proteomes" id="UP001430584"/>
    </source>
</evidence>
<feature type="region of interest" description="Disordered" evidence="1">
    <location>
        <begin position="912"/>
        <end position="990"/>
    </location>
</feature>
<feature type="compositionally biased region" description="Low complexity" evidence="1">
    <location>
        <begin position="735"/>
        <end position="746"/>
    </location>
</feature>
<dbReference type="InterPro" id="IPR016024">
    <property type="entry name" value="ARM-type_fold"/>
</dbReference>
<reference evidence="3 4" key="1">
    <citation type="submission" date="2024-02" db="EMBL/GenBank/DDBJ databases">
        <title>De novo assembly and annotation of 12 fungi associated with fruit tree decline syndrome in Ontario, Canada.</title>
        <authorList>
            <person name="Sulman M."/>
            <person name="Ellouze W."/>
            <person name="Ilyukhin E."/>
        </authorList>
    </citation>
    <scope>NUCLEOTIDE SEQUENCE [LARGE SCALE GENOMIC DNA]</scope>
    <source>
        <strain evidence="3 4">FDS-637</strain>
    </source>
</reference>
<dbReference type="RefSeq" id="XP_066633879.1">
    <property type="nucleotide sequence ID" value="XM_066775998.1"/>
</dbReference>
<keyword evidence="4" id="KW-1185">Reference proteome</keyword>
<dbReference type="GO" id="GO:0016301">
    <property type="term" value="F:kinase activity"/>
    <property type="evidence" value="ECO:0007669"/>
    <property type="project" value="UniProtKB-KW"/>
</dbReference>
<dbReference type="InterPro" id="IPR000719">
    <property type="entry name" value="Prot_kinase_dom"/>
</dbReference>
<dbReference type="Pfam" id="PF00069">
    <property type="entry name" value="Pkinase"/>
    <property type="match status" value="1"/>
</dbReference>
<dbReference type="SMART" id="SM00220">
    <property type="entry name" value="S_TKc"/>
    <property type="match status" value="1"/>
</dbReference>
<feature type="region of interest" description="Disordered" evidence="1">
    <location>
        <begin position="725"/>
        <end position="872"/>
    </location>
</feature>
<keyword evidence="3" id="KW-0808">Transferase</keyword>
<feature type="compositionally biased region" description="Gly residues" evidence="1">
    <location>
        <begin position="942"/>
        <end position="961"/>
    </location>
</feature>
<dbReference type="SUPFAM" id="SSF48371">
    <property type="entry name" value="ARM repeat"/>
    <property type="match status" value="1"/>
</dbReference>
<feature type="compositionally biased region" description="Low complexity" evidence="1">
    <location>
        <begin position="962"/>
        <end position="980"/>
    </location>
</feature>
<gene>
    <name evidence="3" type="primary">ppk32</name>
    <name evidence="3" type="ORF">SLS55_004542</name>
</gene>
<dbReference type="Gene3D" id="1.10.510.10">
    <property type="entry name" value="Transferase(Phosphotransferase) domain 1"/>
    <property type="match status" value="1"/>
</dbReference>
<dbReference type="EMBL" id="JAJVCZ030000004">
    <property type="protein sequence ID" value="KAL0260850.1"/>
    <property type="molecule type" value="Genomic_DNA"/>
</dbReference>
<feature type="domain" description="Protein kinase" evidence="2">
    <location>
        <begin position="36"/>
        <end position="352"/>
    </location>
</feature>
<dbReference type="GeneID" id="92008627"/>
<feature type="compositionally biased region" description="Pro residues" evidence="1">
    <location>
        <begin position="776"/>
        <end position="788"/>
    </location>
</feature>
<dbReference type="PROSITE" id="PS50011">
    <property type="entry name" value="PROTEIN_KINASE_DOM"/>
    <property type="match status" value="1"/>
</dbReference>
<dbReference type="Gene3D" id="1.25.10.10">
    <property type="entry name" value="Leucine-rich Repeat Variant"/>
    <property type="match status" value="1"/>
</dbReference>
<protein>
    <submittedName>
        <fullName evidence="3">Protein kinase domain-containing protein ppk32</fullName>
    </submittedName>
</protein>
<dbReference type="PANTHER" id="PTHR12984:SF6">
    <property type="entry name" value="SCY1-LIKE PROTEIN 2"/>
    <property type="match status" value="1"/>
</dbReference>
<dbReference type="InterPro" id="IPR011989">
    <property type="entry name" value="ARM-like"/>
</dbReference>
<feature type="compositionally biased region" description="Low complexity" evidence="1">
    <location>
        <begin position="836"/>
        <end position="871"/>
    </location>
</feature>
<dbReference type="SUPFAM" id="SSF56112">
    <property type="entry name" value="Protein kinase-like (PK-like)"/>
    <property type="match status" value="1"/>
</dbReference>
<dbReference type="CDD" id="cd14011">
    <property type="entry name" value="PK_SCY1_like"/>
    <property type="match status" value="1"/>
</dbReference>
<dbReference type="InterPro" id="IPR011009">
    <property type="entry name" value="Kinase-like_dom_sf"/>
</dbReference>
<proteinExistence type="predicted"/>
<feature type="compositionally biased region" description="Low complexity" evidence="1">
    <location>
        <begin position="915"/>
        <end position="928"/>
    </location>
</feature>
<name>A0ABR3CKU2_9PEZI</name>
<organism evidence="3 4">
    <name type="scientific">Diplodia seriata</name>
    <dbReference type="NCBI Taxonomy" id="420778"/>
    <lineage>
        <taxon>Eukaryota</taxon>
        <taxon>Fungi</taxon>
        <taxon>Dikarya</taxon>
        <taxon>Ascomycota</taxon>
        <taxon>Pezizomycotina</taxon>
        <taxon>Dothideomycetes</taxon>
        <taxon>Dothideomycetes incertae sedis</taxon>
        <taxon>Botryosphaeriales</taxon>
        <taxon>Botryosphaeriaceae</taxon>
        <taxon>Diplodia</taxon>
    </lineage>
</organism>
<feature type="compositionally biased region" description="Polar residues" evidence="1">
    <location>
        <begin position="751"/>
        <end position="762"/>
    </location>
</feature>
<feature type="compositionally biased region" description="Gly residues" evidence="1">
    <location>
        <begin position="826"/>
        <end position="835"/>
    </location>
</feature>
<evidence type="ECO:0000259" key="2">
    <source>
        <dbReference type="PROSITE" id="PS50011"/>
    </source>
</evidence>
<comment type="caution">
    <text evidence="3">The sequence shown here is derived from an EMBL/GenBank/DDBJ whole genome shotgun (WGS) entry which is preliminary data.</text>
</comment>